<name>A0A9P7M586_9HYPO</name>
<protein>
    <submittedName>
        <fullName evidence="1">Uncharacterized protein</fullName>
    </submittedName>
</protein>
<reference evidence="1 2" key="1">
    <citation type="journal article" date="2020" name="bioRxiv">
        <title>Whole genome comparisons of ergot fungi reveals the divergence and evolution of species within the genus Claviceps are the result of varying mechanisms driving genome evolution and host range expansion.</title>
        <authorList>
            <person name="Wyka S.A."/>
            <person name="Mondo S.J."/>
            <person name="Liu M."/>
            <person name="Dettman J."/>
            <person name="Nalam V."/>
            <person name="Broders K.D."/>
        </authorList>
    </citation>
    <scope>NUCLEOTIDE SEQUENCE [LARGE SCALE GENOMIC DNA]</scope>
    <source>
        <strain evidence="1 2">CCC 1485</strain>
    </source>
</reference>
<gene>
    <name evidence="1" type="ORF">E4U60_007244</name>
</gene>
<accession>A0A9P7M586</accession>
<dbReference type="OrthoDB" id="4667671at2759"/>
<dbReference type="Proteomes" id="UP000706124">
    <property type="component" value="Unassembled WGS sequence"/>
</dbReference>
<evidence type="ECO:0000313" key="2">
    <source>
        <dbReference type="Proteomes" id="UP000706124"/>
    </source>
</evidence>
<dbReference type="EMBL" id="SRPO01000796">
    <property type="protein sequence ID" value="KAG5929874.1"/>
    <property type="molecule type" value="Genomic_DNA"/>
</dbReference>
<sequence length="112" mass="12679">MATRQERIDERVSELRELKKTHPEINLDAFVSALTLSINLEFDVKEKLGDETWDKMNESLTGLTKDSLPDDLAKAKSYLQGHKDLEENFDAIYSNMGPETVAYAQDVCAGDR</sequence>
<dbReference type="AlphaFoldDB" id="A0A9P7M586"/>
<keyword evidence="2" id="KW-1185">Reference proteome</keyword>
<comment type="caution">
    <text evidence="1">The sequence shown here is derived from an EMBL/GenBank/DDBJ whole genome shotgun (WGS) entry which is preliminary data.</text>
</comment>
<proteinExistence type="predicted"/>
<organism evidence="1 2">
    <name type="scientific">Claviceps pazoutovae</name>
    <dbReference type="NCBI Taxonomy" id="1649127"/>
    <lineage>
        <taxon>Eukaryota</taxon>
        <taxon>Fungi</taxon>
        <taxon>Dikarya</taxon>
        <taxon>Ascomycota</taxon>
        <taxon>Pezizomycotina</taxon>
        <taxon>Sordariomycetes</taxon>
        <taxon>Hypocreomycetidae</taxon>
        <taxon>Hypocreales</taxon>
        <taxon>Clavicipitaceae</taxon>
        <taxon>Claviceps</taxon>
    </lineage>
</organism>
<evidence type="ECO:0000313" key="1">
    <source>
        <dbReference type="EMBL" id="KAG5929874.1"/>
    </source>
</evidence>